<evidence type="ECO:0000313" key="1">
    <source>
        <dbReference type="EMBL" id="SVA83072.1"/>
    </source>
</evidence>
<proteinExistence type="predicted"/>
<dbReference type="EMBL" id="UINC01019598">
    <property type="protein sequence ID" value="SVA83072.1"/>
    <property type="molecule type" value="Genomic_DNA"/>
</dbReference>
<protein>
    <submittedName>
        <fullName evidence="1">Uncharacterized protein</fullName>
    </submittedName>
</protein>
<reference evidence="1" key="1">
    <citation type="submission" date="2018-05" db="EMBL/GenBank/DDBJ databases">
        <authorList>
            <person name="Lanie J.A."/>
            <person name="Ng W.-L."/>
            <person name="Kazmierczak K.M."/>
            <person name="Andrzejewski T.M."/>
            <person name="Davidsen T.M."/>
            <person name="Wayne K.J."/>
            <person name="Tettelin H."/>
            <person name="Glass J.I."/>
            <person name="Rusch D."/>
            <person name="Podicherti R."/>
            <person name="Tsui H.-C.T."/>
            <person name="Winkler M.E."/>
        </authorList>
    </citation>
    <scope>NUCLEOTIDE SEQUENCE</scope>
</reference>
<accession>A0A381Z2D7</accession>
<gene>
    <name evidence="1" type="ORF">METZ01_LOCUS135926</name>
</gene>
<sequence>MLERSPLMDYDGYALELGGMLQRWWTKRYAEL</sequence>
<organism evidence="1">
    <name type="scientific">marine metagenome</name>
    <dbReference type="NCBI Taxonomy" id="408172"/>
    <lineage>
        <taxon>unclassified sequences</taxon>
        <taxon>metagenomes</taxon>
        <taxon>ecological metagenomes</taxon>
    </lineage>
</organism>
<name>A0A381Z2D7_9ZZZZ</name>
<dbReference type="AlphaFoldDB" id="A0A381Z2D7"/>